<keyword evidence="8" id="KW-0539">Nucleus</keyword>
<dbReference type="CDD" id="cd08923">
    <property type="entry name" value="class1-2_nsHbs_Lbs"/>
    <property type="match status" value="1"/>
</dbReference>
<dbReference type="PANTHER" id="PTHR22924:SF92">
    <property type="entry name" value="NON-SYMBIOTIC HEMOGLOBIN 2"/>
    <property type="match status" value="1"/>
</dbReference>
<dbReference type="InterPro" id="IPR009050">
    <property type="entry name" value="Globin-like_sf"/>
</dbReference>
<evidence type="ECO:0000256" key="3">
    <source>
        <dbReference type="ARBA" id="ARBA00007609"/>
    </source>
</evidence>
<comment type="subcellular location">
    <subcellularLocation>
        <location evidence="2">Cytoplasm</location>
    </subcellularLocation>
    <subcellularLocation>
        <location evidence="1">Nucleus</location>
    </subcellularLocation>
</comment>
<dbReference type="Gene3D" id="1.10.490.10">
    <property type="entry name" value="Globins"/>
    <property type="match status" value="1"/>
</dbReference>
<evidence type="ECO:0000256" key="6">
    <source>
        <dbReference type="ARBA" id="ARBA00022723"/>
    </source>
</evidence>
<comment type="similarity">
    <text evidence="3 9">Belongs to the plant globin family.</text>
</comment>
<keyword evidence="6 9" id="KW-0479">Metal-binding</keyword>
<proteinExistence type="inferred from homology"/>
<evidence type="ECO:0000256" key="2">
    <source>
        <dbReference type="ARBA" id="ARBA00004496"/>
    </source>
</evidence>
<dbReference type="InterPro" id="IPR019824">
    <property type="entry name" value="Leghaemoglobin_Fe_BS"/>
</dbReference>
<protein>
    <recommendedName>
        <fullName evidence="10">Globin domain-containing protein</fullName>
    </recommendedName>
</protein>
<dbReference type="PRINTS" id="PR00188">
    <property type="entry name" value="PLANTGLOBIN"/>
</dbReference>
<dbReference type="GO" id="GO:0019432">
    <property type="term" value="P:triglyceride biosynthetic process"/>
    <property type="evidence" value="ECO:0007669"/>
    <property type="project" value="EnsemblPlants"/>
</dbReference>
<name>A0A7N0RHP5_KALFE</name>
<dbReference type="PANTHER" id="PTHR22924">
    <property type="entry name" value="LEGHEMOGLOBIN-RELATED"/>
    <property type="match status" value="1"/>
</dbReference>
<dbReference type="AlphaFoldDB" id="A0A7N0RHP5"/>
<dbReference type="Proteomes" id="UP000594263">
    <property type="component" value="Unplaced"/>
</dbReference>
<dbReference type="GO" id="GO:0020037">
    <property type="term" value="F:heme binding"/>
    <property type="evidence" value="ECO:0007669"/>
    <property type="project" value="InterPro"/>
</dbReference>
<evidence type="ECO:0000256" key="4">
    <source>
        <dbReference type="ARBA" id="ARBA00022490"/>
    </source>
</evidence>
<evidence type="ECO:0000256" key="7">
    <source>
        <dbReference type="ARBA" id="ARBA00023004"/>
    </source>
</evidence>
<feature type="domain" description="Globin" evidence="10">
    <location>
        <begin position="2"/>
        <end position="152"/>
    </location>
</feature>
<dbReference type="Gramene" id="Kaladp0011s0573.1.v1.1">
    <property type="protein sequence ID" value="Kaladp0011s0573.1.v1.1"/>
    <property type="gene ID" value="Kaladp0011s0573.v1.1"/>
</dbReference>
<dbReference type="Pfam" id="PF00042">
    <property type="entry name" value="Globin"/>
    <property type="match status" value="1"/>
</dbReference>
<sequence length="165" mass="18528">MEFSENEEGLVKDSWEVLKQDIPYYSLRFFTIIFEIAPGAKAMFSFLRDSDEIPENNPKLKAHAIKVFKMTCESATQLREKGEIVVSDTTLRHLGSVHLARGVLDPHFEVVKEALLRTVKEAIGEDKWNEDVKCAWGKAYDCLANAIKAQMKHADDTVAAPSSAV</sequence>
<dbReference type="InterPro" id="IPR000971">
    <property type="entry name" value="Globin"/>
</dbReference>
<dbReference type="InterPro" id="IPR012292">
    <property type="entry name" value="Globin/Proto"/>
</dbReference>
<keyword evidence="12" id="KW-1185">Reference proteome</keyword>
<dbReference type="GO" id="GO:0005737">
    <property type="term" value="C:cytoplasm"/>
    <property type="evidence" value="ECO:0007669"/>
    <property type="project" value="UniProtKB-SubCell"/>
</dbReference>
<dbReference type="GO" id="GO:0006631">
    <property type="term" value="P:fatty acid metabolic process"/>
    <property type="evidence" value="ECO:0007669"/>
    <property type="project" value="EnsemblPlants"/>
</dbReference>
<evidence type="ECO:0000256" key="8">
    <source>
        <dbReference type="ARBA" id="ARBA00023242"/>
    </source>
</evidence>
<organism evidence="11 12">
    <name type="scientific">Kalanchoe fedtschenkoi</name>
    <name type="common">Lavender scallops</name>
    <name type="synonym">South American air plant</name>
    <dbReference type="NCBI Taxonomy" id="63787"/>
    <lineage>
        <taxon>Eukaryota</taxon>
        <taxon>Viridiplantae</taxon>
        <taxon>Streptophyta</taxon>
        <taxon>Embryophyta</taxon>
        <taxon>Tracheophyta</taxon>
        <taxon>Spermatophyta</taxon>
        <taxon>Magnoliopsida</taxon>
        <taxon>eudicotyledons</taxon>
        <taxon>Gunneridae</taxon>
        <taxon>Pentapetalae</taxon>
        <taxon>Saxifragales</taxon>
        <taxon>Crassulaceae</taxon>
        <taxon>Kalanchoe</taxon>
    </lineage>
</organism>
<dbReference type="PROSITE" id="PS01033">
    <property type="entry name" value="GLOBIN"/>
    <property type="match status" value="1"/>
</dbReference>
<dbReference type="SUPFAM" id="SSF46458">
    <property type="entry name" value="Globin-like"/>
    <property type="match status" value="1"/>
</dbReference>
<evidence type="ECO:0000313" key="12">
    <source>
        <dbReference type="Proteomes" id="UP000594263"/>
    </source>
</evidence>
<keyword evidence="4" id="KW-0963">Cytoplasm</keyword>
<evidence type="ECO:0000256" key="5">
    <source>
        <dbReference type="ARBA" id="ARBA00022617"/>
    </source>
</evidence>
<evidence type="ECO:0000256" key="1">
    <source>
        <dbReference type="ARBA" id="ARBA00004123"/>
    </source>
</evidence>
<reference evidence="11" key="1">
    <citation type="submission" date="2021-01" db="UniProtKB">
        <authorList>
            <consortium name="EnsemblPlants"/>
        </authorList>
    </citation>
    <scope>IDENTIFICATION</scope>
</reference>
<dbReference type="OMA" id="WIRESWN"/>
<dbReference type="GO" id="GO:0046872">
    <property type="term" value="F:metal ion binding"/>
    <property type="evidence" value="ECO:0007669"/>
    <property type="project" value="UniProtKB-KW"/>
</dbReference>
<dbReference type="EnsemblPlants" id="Kaladp0011s0573.1.v1.1">
    <property type="protein sequence ID" value="Kaladp0011s0573.1.v1.1"/>
    <property type="gene ID" value="Kaladp0011s0573.v1.1"/>
</dbReference>
<keyword evidence="7 9" id="KW-0408">Iron</keyword>
<accession>A0A7N0RHP5</accession>
<evidence type="ECO:0000259" key="10">
    <source>
        <dbReference type="PROSITE" id="PS01033"/>
    </source>
</evidence>
<dbReference type="PROSITE" id="PS00208">
    <property type="entry name" value="PLANT_GLOBIN"/>
    <property type="match status" value="1"/>
</dbReference>
<evidence type="ECO:0000313" key="11">
    <source>
        <dbReference type="EnsemblPlants" id="Kaladp0011s0573.1.v1.1"/>
    </source>
</evidence>
<keyword evidence="5 9" id="KW-0349">Heme</keyword>
<dbReference type="GO" id="GO:0019825">
    <property type="term" value="F:oxygen binding"/>
    <property type="evidence" value="ECO:0007669"/>
    <property type="project" value="InterPro"/>
</dbReference>
<dbReference type="GO" id="GO:0005634">
    <property type="term" value="C:nucleus"/>
    <property type="evidence" value="ECO:0007669"/>
    <property type="project" value="UniProtKB-SubCell"/>
</dbReference>
<dbReference type="InterPro" id="IPR001032">
    <property type="entry name" value="Leghaemoglobin-like"/>
</dbReference>
<evidence type="ECO:0000256" key="9">
    <source>
        <dbReference type="RuleBase" id="RU000625"/>
    </source>
</evidence>